<keyword evidence="2" id="KW-0732">Signal</keyword>
<feature type="region of interest" description="Disordered" evidence="1">
    <location>
        <begin position="32"/>
        <end position="65"/>
    </location>
</feature>
<dbReference type="Proteomes" id="UP001175227">
    <property type="component" value="Unassembled WGS sequence"/>
</dbReference>
<evidence type="ECO:0000313" key="3">
    <source>
        <dbReference type="EMBL" id="KAK0477368.1"/>
    </source>
</evidence>
<feature type="compositionally biased region" description="Basic and acidic residues" evidence="1">
    <location>
        <begin position="43"/>
        <end position="52"/>
    </location>
</feature>
<dbReference type="EMBL" id="JAUEPR010000017">
    <property type="protein sequence ID" value="KAK0477368.1"/>
    <property type="molecule type" value="Genomic_DNA"/>
</dbReference>
<comment type="caution">
    <text evidence="3">The sequence shown here is derived from an EMBL/GenBank/DDBJ whole genome shotgun (WGS) entry which is preliminary data.</text>
</comment>
<proteinExistence type="predicted"/>
<evidence type="ECO:0000256" key="2">
    <source>
        <dbReference type="SAM" id="SignalP"/>
    </source>
</evidence>
<gene>
    <name evidence="3" type="ORF">IW261DRAFT_1609078</name>
</gene>
<sequence>MSSRFVSGLIACILILSVLSPGVAAAPLTVSTSNSNPAVDASHAIRETRAGPDDGSSYRDLGYGV</sequence>
<reference evidence="3" key="1">
    <citation type="submission" date="2023-06" db="EMBL/GenBank/DDBJ databases">
        <authorList>
            <consortium name="Lawrence Berkeley National Laboratory"/>
            <person name="Ahrendt S."/>
            <person name="Sahu N."/>
            <person name="Indic B."/>
            <person name="Wong-Bajracharya J."/>
            <person name="Merenyi Z."/>
            <person name="Ke H.-M."/>
            <person name="Monk M."/>
            <person name="Kocsube S."/>
            <person name="Drula E."/>
            <person name="Lipzen A."/>
            <person name="Balint B."/>
            <person name="Henrissat B."/>
            <person name="Andreopoulos B."/>
            <person name="Martin F.M."/>
            <person name="Harder C.B."/>
            <person name="Rigling D."/>
            <person name="Ford K.L."/>
            <person name="Foster G.D."/>
            <person name="Pangilinan J."/>
            <person name="Papanicolaou A."/>
            <person name="Barry K."/>
            <person name="LaButti K."/>
            <person name="Viragh M."/>
            <person name="Koriabine M."/>
            <person name="Yan M."/>
            <person name="Riley R."/>
            <person name="Champramary S."/>
            <person name="Plett K.L."/>
            <person name="Tsai I.J."/>
            <person name="Slot J."/>
            <person name="Sipos G."/>
            <person name="Plett J."/>
            <person name="Nagy L.G."/>
            <person name="Grigoriev I.V."/>
        </authorList>
    </citation>
    <scope>NUCLEOTIDE SEQUENCE</scope>
    <source>
        <strain evidence="3">ICMP 16352</strain>
    </source>
</reference>
<keyword evidence="4" id="KW-1185">Reference proteome</keyword>
<protein>
    <recommendedName>
        <fullName evidence="5">Secreted protein</fullName>
    </recommendedName>
</protein>
<dbReference type="AlphaFoldDB" id="A0AA39P5N7"/>
<evidence type="ECO:0000256" key="1">
    <source>
        <dbReference type="SAM" id="MobiDB-lite"/>
    </source>
</evidence>
<name>A0AA39P5N7_9AGAR</name>
<organism evidence="3 4">
    <name type="scientific">Armillaria novae-zelandiae</name>
    <dbReference type="NCBI Taxonomy" id="153914"/>
    <lineage>
        <taxon>Eukaryota</taxon>
        <taxon>Fungi</taxon>
        <taxon>Dikarya</taxon>
        <taxon>Basidiomycota</taxon>
        <taxon>Agaricomycotina</taxon>
        <taxon>Agaricomycetes</taxon>
        <taxon>Agaricomycetidae</taxon>
        <taxon>Agaricales</taxon>
        <taxon>Marasmiineae</taxon>
        <taxon>Physalacriaceae</taxon>
        <taxon>Armillaria</taxon>
    </lineage>
</organism>
<feature type="chain" id="PRO_5041297508" description="Secreted protein" evidence="2">
    <location>
        <begin position="26"/>
        <end position="65"/>
    </location>
</feature>
<evidence type="ECO:0000313" key="4">
    <source>
        <dbReference type="Proteomes" id="UP001175227"/>
    </source>
</evidence>
<accession>A0AA39P5N7</accession>
<feature type="signal peptide" evidence="2">
    <location>
        <begin position="1"/>
        <end position="25"/>
    </location>
</feature>
<evidence type="ECO:0008006" key="5">
    <source>
        <dbReference type="Google" id="ProtNLM"/>
    </source>
</evidence>